<dbReference type="Pfam" id="PF03886">
    <property type="entry name" value="ABC_trans_aux"/>
    <property type="match status" value="1"/>
</dbReference>
<dbReference type="Proteomes" id="UP001213664">
    <property type="component" value="Chromosome"/>
</dbReference>
<dbReference type="SUPFAM" id="SSF159594">
    <property type="entry name" value="XCC0632-like"/>
    <property type="match status" value="1"/>
</dbReference>
<keyword evidence="2" id="KW-0449">Lipoprotein</keyword>
<accession>A0AAJ5X0J2</accession>
<protein>
    <submittedName>
        <fullName evidence="2">ABC-type transport auxiliary lipoprotein family protein</fullName>
    </submittedName>
</protein>
<evidence type="ECO:0000313" key="3">
    <source>
        <dbReference type="Proteomes" id="UP001213664"/>
    </source>
</evidence>
<name>A0AAJ5X0J2_9CAUL</name>
<dbReference type="PROSITE" id="PS51257">
    <property type="entry name" value="PROKAR_LIPOPROTEIN"/>
    <property type="match status" value="1"/>
</dbReference>
<proteinExistence type="predicted"/>
<dbReference type="EMBL" id="CP119326">
    <property type="protein sequence ID" value="WEK39719.1"/>
    <property type="molecule type" value="Genomic_DNA"/>
</dbReference>
<dbReference type="Gene3D" id="3.40.50.10610">
    <property type="entry name" value="ABC-type transport auxiliary lipoprotein component"/>
    <property type="match status" value="1"/>
</dbReference>
<evidence type="ECO:0000259" key="1">
    <source>
        <dbReference type="Pfam" id="PF03886"/>
    </source>
</evidence>
<evidence type="ECO:0000313" key="2">
    <source>
        <dbReference type="EMBL" id="WEK39719.1"/>
    </source>
</evidence>
<gene>
    <name evidence="2" type="ORF">P0Y50_14475</name>
</gene>
<reference evidence="2" key="1">
    <citation type="submission" date="2023-03" db="EMBL/GenBank/DDBJ databases">
        <title>Andean soil-derived lignocellulolytic bacterial consortium as a source of novel taxa and putative plastic-active enzymes.</title>
        <authorList>
            <person name="Diaz-Garcia L."/>
            <person name="Chuvochina M."/>
            <person name="Feuerriegel G."/>
            <person name="Bunk B."/>
            <person name="Sproer C."/>
            <person name="Streit W.R."/>
            <person name="Rodriguez L.M."/>
            <person name="Overmann J."/>
            <person name="Jimenez D.J."/>
        </authorList>
    </citation>
    <scope>NUCLEOTIDE SEQUENCE</scope>
    <source>
        <strain evidence="2">MAG 833</strain>
    </source>
</reference>
<organism evidence="2 3">
    <name type="scientific">Candidatus Brevundimonas colombiensis</name>
    <dbReference type="NCBI Taxonomy" id="3121376"/>
    <lineage>
        <taxon>Bacteria</taxon>
        <taxon>Pseudomonadati</taxon>
        <taxon>Pseudomonadota</taxon>
        <taxon>Alphaproteobacteria</taxon>
        <taxon>Caulobacterales</taxon>
        <taxon>Caulobacteraceae</taxon>
        <taxon>Brevundimonas</taxon>
    </lineage>
</organism>
<sequence length="220" mass="23189">MINRSVVRSGLRLAAGAAVLAALGGCALLSTPDPVQNYRFGLPMEAPSAIGDAPAPLTVSIRRIEFPQAAGDDRILGVTGLETAYIGGARWVSPASTLFDDSLKAAFANRADRIRVLGRREPGTPPLVLQVTVTTFEARYAAPGATPEVVVTARAQLRSTPERQAGGAAIRPEEGRSVERVFAVTQPASENRVSAIVAAFDTATRDINTQIADWTIQAGR</sequence>
<dbReference type="InterPro" id="IPR005586">
    <property type="entry name" value="ABC_trans_aux"/>
</dbReference>
<dbReference type="AlphaFoldDB" id="A0AAJ5X0J2"/>
<feature type="domain" description="ABC-type transport auxiliary lipoprotein component" evidence="1">
    <location>
        <begin position="43"/>
        <end position="212"/>
    </location>
</feature>